<evidence type="ECO:0000313" key="2">
    <source>
        <dbReference type="Proteomes" id="UP000772434"/>
    </source>
</evidence>
<comment type="caution">
    <text evidence="1">The sequence shown here is derived from an EMBL/GenBank/DDBJ whole genome shotgun (WGS) entry which is preliminary data.</text>
</comment>
<dbReference type="Proteomes" id="UP000772434">
    <property type="component" value="Unassembled WGS sequence"/>
</dbReference>
<dbReference type="OrthoDB" id="10650001at2759"/>
<accession>A0A9P5PPW0</accession>
<dbReference type="AlphaFoldDB" id="A0A9P5PPW0"/>
<evidence type="ECO:0000313" key="1">
    <source>
        <dbReference type="EMBL" id="KAF9067823.1"/>
    </source>
</evidence>
<proteinExistence type="predicted"/>
<reference evidence="1" key="1">
    <citation type="submission" date="2020-11" db="EMBL/GenBank/DDBJ databases">
        <authorList>
            <consortium name="DOE Joint Genome Institute"/>
            <person name="Ahrendt S."/>
            <person name="Riley R."/>
            <person name="Andreopoulos W."/>
            <person name="Labutti K."/>
            <person name="Pangilinan J."/>
            <person name="Ruiz-Duenas F.J."/>
            <person name="Barrasa J.M."/>
            <person name="Sanchez-Garcia M."/>
            <person name="Camarero S."/>
            <person name="Miyauchi S."/>
            <person name="Serrano A."/>
            <person name="Linde D."/>
            <person name="Babiker R."/>
            <person name="Drula E."/>
            <person name="Ayuso-Fernandez I."/>
            <person name="Pacheco R."/>
            <person name="Padilla G."/>
            <person name="Ferreira P."/>
            <person name="Barriuso J."/>
            <person name="Kellner H."/>
            <person name="Castanera R."/>
            <person name="Alfaro M."/>
            <person name="Ramirez L."/>
            <person name="Pisabarro A.G."/>
            <person name="Kuo A."/>
            <person name="Tritt A."/>
            <person name="Lipzen A."/>
            <person name="He G."/>
            <person name="Yan M."/>
            <person name="Ng V."/>
            <person name="Cullen D."/>
            <person name="Martin F."/>
            <person name="Rosso M.-N."/>
            <person name="Henrissat B."/>
            <person name="Hibbett D."/>
            <person name="Martinez A.T."/>
            <person name="Grigoriev I.V."/>
        </authorList>
    </citation>
    <scope>NUCLEOTIDE SEQUENCE</scope>
    <source>
        <strain evidence="1">AH 40177</strain>
    </source>
</reference>
<organism evidence="1 2">
    <name type="scientific">Rhodocollybia butyracea</name>
    <dbReference type="NCBI Taxonomy" id="206335"/>
    <lineage>
        <taxon>Eukaryota</taxon>
        <taxon>Fungi</taxon>
        <taxon>Dikarya</taxon>
        <taxon>Basidiomycota</taxon>
        <taxon>Agaricomycotina</taxon>
        <taxon>Agaricomycetes</taxon>
        <taxon>Agaricomycetidae</taxon>
        <taxon>Agaricales</taxon>
        <taxon>Marasmiineae</taxon>
        <taxon>Omphalotaceae</taxon>
        <taxon>Rhodocollybia</taxon>
    </lineage>
</organism>
<keyword evidence="2" id="KW-1185">Reference proteome</keyword>
<protein>
    <submittedName>
        <fullName evidence="1">Uncharacterized protein</fullName>
    </submittedName>
</protein>
<gene>
    <name evidence="1" type="ORF">BDP27DRAFT_1364629</name>
</gene>
<sequence length="242" mass="26733">MSWCRKHAYTACLCPNNSELYQQPLAEKWSKALRGKVVISIFDIEDVPGRDKPLGYMQIVSAGLVEGEKFEQWDPVAFKDQYSKALVSVTKKGYELKKGQALVPQLPTRPCLFLPSVRPLPFKMENNILQNKAIFAKLAKELGPDPLFPPSKYKPKPAQRVKKGRVTASKVATGDIVTFNGLMISGRMLWLDMAGSQVLDAISNAGLAFAVRKWMELEILYGPTASSTSLPTKGQPPLLVPG</sequence>
<dbReference type="EMBL" id="JADNRY010000068">
    <property type="protein sequence ID" value="KAF9067823.1"/>
    <property type="molecule type" value="Genomic_DNA"/>
</dbReference>
<name>A0A9P5PPW0_9AGAR</name>